<dbReference type="Pfam" id="PF01636">
    <property type="entry name" value="APH"/>
    <property type="match status" value="2"/>
</dbReference>
<sequence length="217" mass="23518">MHAGNLIASGRDCHILASGSGKVIRRARDGRSLEREASIMRHARRHGFPAPEVYDADGPDILMEHLDGVSVADDARAHPNRLPAHGRLLADLLTRLGSIRAPGWLPAADGCPGNRLLHLDLHPANVLLTADGPTVIDWADAARGAAAADVASTWIVLASAPLDPELEELRPDLLATFLEHVDTDAARRYLPVLGSRRRDHEHTDEAERTRITALLTL</sequence>
<dbReference type="InterPro" id="IPR011009">
    <property type="entry name" value="Kinase-like_dom_sf"/>
</dbReference>
<evidence type="ECO:0000313" key="2">
    <source>
        <dbReference type="EMBL" id="MBB5082699.1"/>
    </source>
</evidence>
<dbReference type="PANTHER" id="PTHR21310:SF40">
    <property type="entry name" value="AMINOGLYCOSIDE PHOSPHOTRANSFERASE DOMAIN-CONTAINING PROTEIN-RELATED"/>
    <property type="match status" value="1"/>
</dbReference>
<evidence type="ECO:0000259" key="1">
    <source>
        <dbReference type="Pfam" id="PF01636"/>
    </source>
</evidence>
<proteinExistence type="predicted"/>
<dbReference type="Gene3D" id="3.90.1200.10">
    <property type="match status" value="1"/>
</dbReference>
<keyword evidence="2" id="KW-0808">Transferase</keyword>
<name>A0A7W8ABT6_9ACTN</name>
<reference evidence="2 3" key="1">
    <citation type="submission" date="2020-08" db="EMBL/GenBank/DDBJ databases">
        <title>Genomic Encyclopedia of Type Strains, Phase IV (KMG-IV): sequencing the most valuable type-strain genomes for metagenomic binning, comparative biology and taxonomic classification.</title>
        <authorList>
            <person name="Goeker M."/>
        </authorList>
    </citation>
    <scope>NUCLEOTIDE SEQUENCE [LARGE SCALE GENOMIC DNA]</scope>
    <source>
        <strain evidence="2 3">DSM 45385</strain>
    </source>
</reference>
<keyword evidence="3" id="KW-1185">Reference proteome</keyword>
<dbReference type="GO" id="GO:0016740">
    <property type="term" value="F:transferase activity"/>
    <property type="evidence" value="ECO:0007669"/>
    <property type="project" value="UniProtKB-KW"/>
</dbReference>
<dbReference type="InterPro" id="IPR051678">
    <property type="entry name" value="AGP_Transferase"/>
</dbReference>
<protein>
    <submittedName>
        <fullName evidence="2">tRNA A-37 threonylcarbamoyl transferase component Bud32</fullName>
    </submittedName>
</protein>
<organism evidence="2 3">
    <name type="scientific">Nonomuraea endophytica</name>
    <dbReference type="NCBI Taxonomy" id="714136"/>
    <lineage>
        <taxon>Bacteria</taxon>
        <taxon>Bacillati</taxon>
        <taxon>Actinomycetota</taxon>
        <taxon>Actinomycetes</taxon>
        <taxon>Streptosporangiales</taxon>
        <taxon>Streptosporangiaceae</taxon>
        <taxon>Nonomuraea</taxon>
    </lineage>
</organism>
<feature type="domain" description="Aminoglycoside phosphotransferase" evidence="1">
    <location>
        <begin position="21"/>
        <end position="102"/>
    </location>
</feature>
<dbReference type="PANTHER" id="PTHR21310">
    <property type="entry name" value="AMINOGLYCOSIDE PHOSPHOTRANSFERASE-RELATED-RELATED"/>
    <property type="match status" value="1"/>
</dbReference>
<feature type="domain" description="Aminoglycoside phosphotransferase" evidence="1">
    <location>
        <begin position="114"/>
        <end position="166"/>
    </location>
</feature>
<dbReference type="Proteomes" id="UP000568380">
    <property type="component" value="Unassembled WGS sequence"/>
</dbReference>
<dbReference type="EMBL" id="JACHIN010000014">
    <property type="protein sequence ID" value="MBB5082699.1"/>
    <property type="molecule type" value="Genomic_DNA"/>
</dbReference>
<dbReference type="SUPFAM" id="SSF56112">
    <property type="entry name" value="Protein kinase-like (PK-like)"/>
    <property type="match status" value="1"/>
</dbReference>
<comment type="caution">
    <text evidence="2">The sequence shown here is derived from an EMBL/GenBank/DDBJ whole genome shotgun (WGS) entry which is preliminary data.</text>
</comment>
<dbReference type="RefSeq" id="WP_184971159.1">
    <property type="nucleotide sequence ID" value="NZ_JACHIN010000014.1"/>
</dbReference>
<evidence type="ECO:0000313" key="3">
    <source>
        <dbReference type="Proteomes" id="UP000568380"/>
    </source>
</evidence>
<gene>
    <name evidence="2" type="ORF">HNR40_008195</name>
</gene>
<dbReference type="InterPro" id="IPR002575">
    <property type="entry name" value="Aminoglycoside_PTrfase"/>
</dbReference>
<dbReference type="AlphaFoldDB" id="A0A7W8ABT6"/>
<accession>A0A7W8ABT6</accession>